<accession>A0A250XSY0</accession>
<keyword evidence="2" id="KW-1185">Reference proteome</keyword>
<dbReference type="AlphaFoldDB" id="A0A250XSY0"/>
<evidence type="ECO:0000313" key="2">
    <source>
        <dbReference type="Proteomes" id="UP000232323"/>
    </source>
</evidence>
<dbReference type="OrthoDB" id="1301667at2759"/>
<proteinExistence type="predicted"/>
<sequence length="545" mass="61425">VCAAVSERTAHTHWRNQVGAGANMPVKHERWQLYKEDSSDDVSETSQSAFLNTRPVEMPISEIYAGTNEVYDRKYSECTGENLDRRQPGRDGSYKMNIVYEAARDHAIFDDLSDDQMDDMMDLICSAFMINSNFSTSQTCIEEILSMWSSNRQVSEEFRKHIPSTYNEALKMMQQLEPYPDIWAYDVCPKCDRLFRSLMSKPDSLKAIQYGHNKFMDAIEASQRHGDDKVLLEDIHDGTLFAKLGEVYPIFMKKPLSILLGLAVDGFCPFKNPAGGGIIPGPSVKNFHSFLEPLVDELGYAWESGIEVQFNLPKQSQPQGEQQHGGAAGGSDTFEAVHDLARVMCCHIMGDYRGLPDVLSMIQSPSPNGCFYCKLQGFLIHTGKCLYPGLWRWLPLGHSDRCSNKIKINPQVKMSRTRSDIDATGPRSFTCSTEIDATVAQHQQTPEPPLRSVEELRPYQLGAHPGTSRLSQYQQEATVKAEANIFWRLPYFWNLGPSFFSSYDAMHTIGGVIESLFAALLRQTERKLVVGRPMSKNITEASCKY</sequence>
<evidence type="ECO:0000313" key="1">
    <source>
        <dbReference type="EMBL" id="GAX86177.1"/>
    </source>
</evidence>
<dbReference type="EMBL" id="BEGY01000238">
    <property type="protein sequence ID" value="GAX86177.1"/>
    <property type="molecule type" value="Genomic_DNA"/>
</dbReference>
<comment type="caution">
    <text evidence="1">The sequence shown here is derived from an EMBL/GenBank/DDBJ whole genome shotgun (WGS) entry which is preliminary data.</text>
</comment>
<gene>
    <name evidence="1" type="ORF">CEUSTIGMA_g13590.t1</name>
</gene>
<dbReference type="Proteomes" id="UP000232323">
    <property type="component" value="Unassembled WGS sequence"/>
</dbReference>
<feature type="non-terminal residue" evidence="1">
    <location>
        <position position="1"/>
    </location>
</feature>
<name>A0A250XSY0_9CHLO</name>
<protein>
    <submittedName>
        <fullName evidence="1">Uncharacterized protein</fullName>
    </submittedName>
</protein>
<organism evidence="1 2">
    <name type="scientific">Chlamydomonas eustigma</name>
    <dbReference type="NCBI Taxonomy" id="1157962"/>
    <lineage>
        <taxon>Eukaryota</taxon>
        <taxon>Viridiplantae</taxon>
        <taxon>Chlorophyta</taxon>
        <taxon>core chlorophytes</taxon>
        <taxon>Chlorophyceae</taxon>
        <taxon>CS clade</taxon>
        <taxon>Chlamydomonadales</taxon>
        <taxon>Chlamydomonadaceae</taxon>
        <taxon>Chlamydomonas</taxon>
    </lineage>
</organism>
<reference evidence="1 2" key="1">
    <citation type="submission" date="2017-08" db="EMBL/GenBank/DDBJ databases">
        <title>Acidophilic green algal genome provides insights into adaptation to an acidic environment.</title>
        <authorList>
            <person name="Hirooka S."/>
            <person name="Hirose Y."/>
            <person name="Kanesaki Y."/>
            <person name="Higuchi S."/>
            <person name="Fujiwara T."/>
            <person name="Onuma R."/>
            <person name="Era A."/>
            <person name="Ohbayashi R."/>
            <person name="Uzuka A."/>
            <person name="Nozaki H."/>
            <person name="Yoshikawa H."/>
            <person name="Miyagishima S.Y."/>
        </authorList>
    </citation>
    <scope>NUCLEOTIDE SEQUENCE [LARGE SCALE GENOMIC DNA]</scope>
    <source>
        <strain evidence="1 2">NIES-2499</strain>
    </source>
</reference>